<name>A0ACA9MFT2_9GLOM</name>
<accession>A0ACA9MFT2</accession>
<comment type="caution">
    <text evidence="1">The sequence shown here is derived from an EMBL/GenBank/DDBJ whole genome shotgun (WGS) entry which is preliminary data.</text>
</comment>
<proteinExistence type="predicted"/>
<feature type="non-terminal residue" evidence="1">
    <location>
        <position position="264"/>
    </location>
</feature>
<sequence length="264" mass="30343">MFRKNYILSTFTASRSRKLSSALRNHNNMDNMDHLRPYQRECIEKCLYKFLKEKINRQIVSLPVGSGKTVIFSNLIRRIPSPMQGAEKILVLAHREELLDQAYRQIKKYSNLSAEIDQGKRTATGNTDVIIGSVQTLGKTGSSRIEKYDPSHFKAIIIDEAHHAAASTYRKILEYFGAHTKNTHIFVWGCSATVRRYDGLALDGIFDEITYHKDFLEMIEEKWTGTDLSRVKSNTIDFIPTILSQLINVKNRNEIIVRTYLKLA</sequence>
<gene>
    <name evidence="1" type="ORF">RPERSI_LOCUS4942</name>
</gene>
<evidence type="ECO:0000313" key="1">
    <source>
        <dbReference type="EMBL" id="CAG8576031.1"/>
    </source>
</evidence>
<keyword evidence="2" id="KW-1185">Reference proteome</keyword>
<organism evidence="1 2">
    <name type="scientific">Racocetra persica</name>
    <dbReference type="NCBI Taxonomy" id="160502"/>
    <lineage>
        <taxon>Eukaryota</taxon>
        <taxon>Fungi</taxon>
        <taxon>Fungi incertae sedis</taxon>
        <taxon>Mucoromycota</taxon>
        <taxon>Glomeromycotina</taxon>
        <taxon>Glomeromycetes</taxon>
        <taxon>Diversisporales</taxon>
        <taxon>Gigasporaceae</taxon>
        <taxon>Racocetra</taxon>
    </lineage>
</organism>
<dbReference type="EMBL" id="CAJVQC010007175">
    <property type="protein sequence ID" value="CAG8576031.1"/>
    <property type="molecule type" value="Genomic_DNA"/>
</dbReference>
<protein>
    <submittedName>
        <fullName evidence="1">10859_t:CDS:1</fullName>
    </submittedName>
</protein>
<evidence type="ECO:0000313" key="2">
    <source>
        <dbReference type="Proteomes" id="UP000789920"/>
    </source>
</evidence>
<reference evidence="1" key="1">
    <citation type="submission" date="2021-06" db="EMBL/GenBank/DDBJ databases">
        <authorList>
            <person name="Kallberg Y."/>
            <person name="Tangrot J."/>
            <person name="Rosling A."/>
        </authorList>
    </citation>
    <scope>NUCLEOTIDE SEQUENCE</scope>
    <source>
        <strain evidence="1">MA461A</strain>
    </source>
</reference>
<dbReference type="Proteomes" id="UP000789920">
    <property type="component" value="Unassembled WGS sequence"/>
</dbReference>